<protein>
    <submittedName>
        <fullName evidence="1">Uncharacterized protein</fullName>
    </submittedName>
</protein>
<dbReference type="AlphaFoldDB" id="A0A7W5DUS8"/>
<dbReference type="EMBL" id="JACHXU010000001">
    <property type="protein sequence ID" value="MBB3204463.1"/>
    <property type="molecule type" value="Genomic_DNA"/>
</dbReference>
<keyword evidence="2" id="KW-1185">Reference proteome</keyword>
<comment type="caution">
    <text evidence="1">The sequence shown here is derived from an EMBL/GenBank/DDBJ whole genome shotgun (WGS) entry which is preliminary data.</text>
</comment>
<proteinExistence type="predicted"/>
<dbReference type="Proteomes" id="UP000536179">
    <property type="component" value="Unassembled WGS sequence"/>
</dbReference>
<sequence length="166" mass="18583">MAQTSIQRLAFGTSALLVRPVASSASPRSNPRLTPVARTNVAECSAAGGLVRRSRSVRPHFDLTDNENKTTLQNRRPTQCKAQPAAALTMRRNSINGFARQRETQLMQTECTCRGVILFRRAQLHQSPRCPSRPSALVFLQESTYDVRMYRSHESLSCPNTPQQKE</sequence>
<accession>A0A7W5DUS8</accession>
<organism evidence="1 2">
    <name type="scientific">Aporhodopirellula rubra</name>
    <dbReference type="NCBI Taxonomy" id="980271"/>
    <lineage>
        <taxon>Bacteria</taxon>
        <taxon>Pseudomonadati</taxon>
        <taxon>Planctomycetota</taxon>
        <taxon>Planctomycetia</taxon>
        <taxon>Pirellulales</taxon>
        <taxon>Pirellulaceae</taxon>
        <taxon>Aporhodopirellula</taxon>
    </lineage>
</organism>
<reference evidence="1 2" key="1">
    <citation type="submission" date="2020-08" db="EMBL/GenBank/DDBJ databases">
        <title>Genomic Encyclopedia of Type Strains, Phase III (KMG-III): the genomes of soil and plant-associated and newly described type strains.</title>
        <authorList>
            <person name="Whitman W."/>
        </authorList>
    </citation>
    <scope>NUCLEOTIDE SEQUENCE [LARGE SCALE GENOMIC DNA]</scope>
    <source>
        <strain evidence="1 2">CECT 8075</strain>
    </source>
</reference>
<evidence type="ECO:0000313" key="1">
    <source>
        <dbReference type="EMBL" id="MBB3204463.1"/>
    </source>
</evidence>
<evidence type="ECO:0000313" key="2">
    <source>
        <dbReference type="Proteomes" id="UP000536179"/>
    </source>
</evidence>
<name>A0A7W5DUS8_9BACT</name>
<gene>
    <name evidence="1" type="ORF">FHS27_000227</name>
</gene>